<keyword evidence="3" id="KW-1185">Reference proteome</keyword>
<dbReference type="STRING" id="1469647.BC351_14500"/>
<evidence type="ECO:0000313" key="2">
    <source>
        <dbReference type="EMBL" id="OPH46692.1"/>
    </source>
</evidence>
<organism evidence="2 3">
    <name type="scientific">Paenibacillus ferrarius</name>
    <dbReference type="NCBI Taxonomy" id="1469647"/>
    <lineage>
        <taxon>Bacteria</taxon>
        <taxon>Bacillati</taxon>
        <taxon>Bacillota</taxon>
        <taxon>Bacilli</taxon>
        <taxon>Bacillales</taxon>
        <taxon>Paenibacillaceae</taxon>
        <taxon>Paenibacillus</taxon>
    </lineage>
</organism>
<evidence type="ECO:0000313" key="3">
    <source>
        <dbReference type="Proteomes" id="UP000190626"/>
    </source>
</evidence>
<gene>
    <name evidence="2" type="ORF">BC351_14500</name>
</gene>
<sequence length="884" mass="101930">MKGYTYKLNSSRPMEREERSQTTYKREELSEMTTLQLRSICHKEKLVEGLSGSLDREALIRTVLKYRNAEQSLLIQSFKSGGHERVEAVLKRYLNTPLRDDGSLKVPAKLALYAGLQVDSRDRYRIEVPSTFTESNVLIVNDHQELCGIVYLIKDGAEPGVYFLGASKEIPFRKTANQNYSFLFLRKQDSEYIYKSYQQDKPLPPVNLHYCRMPIADLEIRDLEETEVVLAIDFGTSNTTAGAFLDRSYISAPSAQDQLNGITQLGRINYVSFPRATRQAEEWIEALPTVISVADCSNASRIRYHYGYEALNAMKKNGYTGHATVFHSIKRWVNNYKQTEELMDPQGNVATVQRSDILRAYLTHVVEMAEHQFKCRFKNLHISSPVKLKMQFSDMFADILPEYGLGTEHGLDEGMAVLYNTIADQIEKRSFMDGELYQALVIDCGGGTTDLSSCRFRIEDGHLSYKLTIHTAYENGDTNYGGNNITYRIMQFMKIVFADYYSTRRRMTDIDQLIDIPGTDLYRHVDEYGVSSVYEGFEAAYREAEKLIPTRFKAYENRTREEYLRVRSNFYFLWEIADNMKKEFFRKTGIVRNRFDSASGGLQENDLKITAVDRWCLSLTDHDVMKDVYDFPNVVFNIKEINQLIKADIYDIVRKFLEDYYQEGKLQDYDIIKLTGQSCTIDVFREALKEFVAGRSIEFRQKTEHAGQVPDLKLACLRGAIRYLHDRKAGVIETSMTNEAPMVPYSVVAFTHSRQEKLLIRMQERLSHVQGSVSRPLSAVEVELYLKGSDGEIKHTYVYTSDASSYEPIRYEEIKKAYGEKIPQDDTDAIINGEVKLFVFAESNAWGFHVLPIARREEQLYWGAKQFFAFEGDLSELDFFDGWK</sequence>
<protein>
    <submittedName>
        <fullName evidence="2">Molecular chaperone</fullName>
    </submittedName>
</protein>
<feature type="compositionally biased region" description="Basic and acidic residues" evidence="1">
    <location>
        <begin position="13"/>
        <end position="22"/>
    </location>
</feature>
<dbReference type="InterPro" id="IPR043129">
    <property type="entry name" value="ATPase_NBD"/>
</dbReference>
<dbReference type="RefSeq" id="WP_079421460.1">
    <property type="nucleotide sequence ID" value="NZ_MBTG01000073.1"/>
</dbReference>
<dbReference type="PANTHER" id="PTHR42749">
    <property type="entry name" value="CELL SHAPE-DETERMINING PROTEIN MREB"/>
    <property type="match status" value="1"/>
</dbReference>
<dbReference type="AlphaFoldDB" id="A0A1V4H6D2"/>
<feature type="region of interest" description="Disordered" evidence="1">
    <location>
        <begin position="1"/>
        <end position="22"/>
    </location>
</feature>
<evidence type="ECO:0000256" key="1">
    <source>
        <dbReference type="SAM" id="MobiDB-lite"/>
    </source>
</evidence>
<dbReference type="Proteomes" id="UP000190626">
    <property type="component" value="Unassembled WGS sequence"/>
</dbReference>
<dbReference type="EMBL" id="MBTG01000073">
    <property type="protein sequence ID" value="OPH46692.1"/>
    <property type="molecule type" value="Genomic_DNA"/>
</dbReference>
<reference evidence="3" key="1">
    <citation type="submission" date="2016-07" db="EMBL/GenBank/DDBJ databases">
        <authorList>
            <person name="Florea S."/>
            <person name="Webb J.S."/>
            <person name="Jaromczyk J."/>
            <person name="Schardl C.L."/>
        </authorList>
    </citation>
    <scope>NUCLEOTIDE SEQUENCE [LARGE SCALE GENOMIC DNA]</scope>
    <source>
        <strain evidence="3">CY1</strain>
    </source>
</reference>
<name>A0A1V4H6D2_9BACL</name>
<dbReference type="Gene3D" id="3.30.420.40">
    <property type="match status" value="2"/>
</dbReference>
<dbReference type="OrthoDB" id="9760742at2"/>
<accession>A0A1V4H6D2</accession>
<dbReference type="Gene3D" id="3.90.640.10">
    <property type="entry name" value="Actin, Chain A, domain 4"/>
    <property type="match status" value="1"/>
</dbReference>
<comment type="caution">
    <text evidence="2">The sequence shown here is derived from an EMBL/GenBank/DDBJ whole genome shotgun (WGS) entry which is preliminary data.</text>
</comment>
<proteinExistence type="predicted"/>
<dbReference type="PANTHER" id="PTHR42749:SF1">
    <property type="entry name" value="CELL SHAPE-DETERMINING PROTEIN MREB"/>
    <property type="match status" value="1"/>
</dbReference>
<dbReference type="SUPFAM" id="SSF53067">
    <property type="entry name" value="Actin-like ATPase domain"/>
    <property type="match status" value="2"/>
</dbReference>